<protein>
    <submittedName>
        <fullName evidence="1">Uncharacterized protein</fullName>
    </submittedName>
</protein>
<evidence type="ECO:0000313" key="1">
    <source>
        <dbReference type="EMBL" id="TWW69222.1"/>
    </source>
</evidence>
<reference evidence="1 2" key="1">
    <citation type="submission" date="2019-04" db="EMBL/GenBank/DDBJ databases">
        <title>Chromosome genome assembly for Takifugu flavidus.</title>
        <authorList>
            <person name="Xiao S."/>
        </authorList>
    </citation>
    <scope>NUCLEOTIDE SEQUENCE [LARGE SCALE GENOMIC DNA]</scope>
    <source>
        <strain evidence="1">HTHZ2018</strain>
        <tissue evidence="1">Muscle</tissue>
    </source>
</reference>
<dbReference type="EMBL" id="RHFK02000010">
    <property type="protein sequence ID" value="TWW69222.1"/>
    <property type="molecule type" value="Genomic_DNA"/>
</dbReference>
<dbReference type="Proteomes" id="UP000324091">
    <property type="component" value="Chromosome 18"/>
</dbReference>
<sequence length="243" mass="27279">MKVLSFSRTFSCAYSFGVFTFVKWCQIPCSQLRGPGNVDWSFCPEVVGRPVLFPTAFWSQGWALRPSMHVPGDRKRQSQRSVAAMGTVNKRSCFLSRTLCMVNSSWWTIALRRASDLSSTACHPQLSAANGSSIGIFDTSMWRGRPTLWLIFCCRCWCARYTSGWIFQPWLLTSLALKTTGMGLKLEDAVVQNSGTGRPCPIIPVTWCHRVLDMVHSLLHPVQVLVKLVGSRFVSPSLHEVKE</sequence>
<proteinExistence type="predicted"/>
<dbReference type="AlphaFoldDB" id="A0A5C6NNN2"/>
<keyword evidence="2" id="KW-1185">Reference proteome</keyword>
<name>A0A5C6NNN2_9TELE</name>
<accession>A0A5C6NNN2</accession>
<gene>
    <name evidence="1" type="ORF">D4764_18G0000280</name>
</gene>
<organism evidence="1 2">
    <name type="scientific">Takifugu flavidus</name>
    <name type="common">sansaifugu</name>
    <dbReference type="NCBI Taxonomy" id="433684"/>
    <lineage>
        <taxon>Eukaryota</taxon>
        <taxon>Metazoa</taxon>
        <taxon>Chordata</taxon>
        <taxon>Craniata</taxon>
        <taxon>Vertebrata</taxon>
        <taxon>Euteleostomi</taxon>
        <taxon>Actinopterygii</taxon>
        <taxon>Neopterygii</taxon>
        <taxon>Teleostei</taxon>
        <taxon>Neoteleostei</taxon>
        <taxon>Acanthomorphata</taxon>
        <taxon>Eupercaria</taxon>
        <taxon>Tetraodontiformes</taxon>
        <taxon>Tetradontoidea</taxon>
        <taxon>Tetraodontidae</taxon>
        <taxon>Takifugu</taxon>
    </lineage>
</organism>
<evidence type="ECO:0000313" key="2">
    <source>
        <dbReference type="Proteomes" id="UP000324091"/>
    </source>
</evidence>
<comment type="caution">
    <text evidence="1">The sequence shown here is derived from an EMBL/GenBank/DDBJ whole genome shotgun (WGS) entry which is preliminary data.</text>
</comment>